<reference evidence="5 6" key="1">
    <citation type="submission" date="2021-03" db="EMBL/GenBank/DDBJ databases">
        <title>Genomic Encyclopedia of Type Strains, Phase IV (KMG-IV): sequencing the most valuable type-strain genomes for metagenomic binning, comparative biology and taxonomic classification.</title>
        <authorList>
            <person name="Goeker M."/>
        </authorList>
    </citation>
    <scope>NUCLEOTIDE SEQUENCE [LARGE SCALE GENOMIC DNA]</scope>
    <source>
        <strain evidence="5 6">DSM 3984</strain>
    </source>
</reference>
<dbReference type="Pfam" id="PF24894">
    <property type="entry name" value="Hexapep_GlmU"/>
    <property type="match status" value="1"/>
</dbReference>
<evidence type="ECO:0000313" key="6">
    <source>
        <dbReference type="Proteomes" id="UP000783390"/>
    </source>
</evidence>
<dbReference type="EMBL" id="JAGGJZ010000018">
    <property type="protein sequence ID" value="MBP1890898.1"/>
    <property type="molecule type" value="Genomic_DNA"/>
</dbReference>
<accession>A0ABS4F3U3</accession>
<dbReference type="GO" id="GO:0008878">
    <property type="term" value="F:glucose-1-phosphate adenylyltransferase activity"/>
    <property type="evidence" value="ECO:0007669"/>
    <property type="project" value="UniProtKB-EC"/>
</dbReference>
<keyword evidence="5" id="KW-0808">Transferase</keyword>
<evidence type="ECO:0000256" key="2">
    <source>
        <dbReference type="ARBA" id="ARBA00023056"/>
    </source>
</evidence>
<dbReference type="PANTHER" id="PTHR43523">
    <property type="entry name" value="GLUCOSE-1-PHOSPHATE ADENYLYLTRANSFERASE-RELATED"/>
    <property type="match status" value="1"/>
</dbReference>
<keyword evidence="5" id="KW-0548">Nucleotidyltransferase</keyword>
<gene>
    <name evidence="5" type="ORF">J2Z53_002549</name>
</gene>
<sequence length="368" mass="42562">MNDCLGIINLDENEARMGELVRNRPLASVPIAARYRIVDFILSNMTNSGIECIGIFAKNKSRSLMDHLTNGRPWDLHRKKDGLKVFNFGDEDPAYDDVHNFSDNIEFVKYSKKKYIILAPSYMICNIDFKEVIKKHKIDGNDITMIYKNNNNANTECIDCDVLNIDRNNRVLSVGENIGQTTNANISMEMYLMKTELFIDIVNECIRSGMYRKIKHFIHSNLDRLDVRAYEFKGYLSCINSLKSYYDSSMDFLKEEVNKEIFCKERPIYTKIKDEGPTQYTDDSDVKNSLVANGCYIEGEVKDSIVSRRVYIGKNVKIKDCIILQGTIIEKGCELENVIADKKIKIDKHERYIGSKNWPIVIQRINKY</sequence>
<comment type="similarity">
    <text evidence="1">Belongs to the bacterial/plant glucose-1-phosphate adenylyltransferase family.</text>
</comment>
<evidence type="ECO:0000256" key="1">
    <source>
        <dbReference type="ARBA" id="ARBA00010443"/>
    </source>
</evidence>
<keyword evidence="6" id="KW-1185">Reference proteome</keyword>
<keyword evidence="2" id="KW-0320">Glycogen biosynthesis</keyword>
<dbReference type="InterPro" id="IPR011831">
    <property type="entry name" value="ADP-Glc_PPase"/>
</dbReference>
<dbReference type="RefSeq" id="WP_209797811.1">
    <property type="nucleotide sequence ID" value="NZ_JAGGJZ010000018.1"/>
</dbReference>
<feature type="domain" description="Nucleotidyl transferase" evidence="3">
    <location>
        <begin position="19"/>
        <end position="253"/>
    </location>
</feature>
<feature type="domain" description="Glucose-1-phosphate adenylyltransferase/Bifunctional protein GlmU-like C-terminal hexapeptide" evidence="4">
    <location>
        <begin position="283"/>
        <end position="350"/>
    </location>
</feature>
<protein>
    <submittedName>
        <fullName evidence="5">Glucose-1-phosphate adenylyltransferase</fullName>
        <ecNumber evidence="5">2.7.7.27</ecNumber>
    </submittedName>
</protein>
<dbReference type="InterPro" id="IPR005835">
    <property type="entry name" value="NTP_transferase_dom"/>
</dbReference>
<dbReference type="Proteomes" id="UP000783390">
    <property type="component" value="Unassembled WGS sequence"/>
</dbReference>
<evidence type="ECO:0000313" key="5">
    <source>
        <dbReference type="EMBL" id="MBP1890898.1"/>
    </source>
</evidence>
<evidence type="ECO:0000259" key="4">
    <source>
        <dbReference type="Pfam" id="PF24894"/>
    </source>
</evidence>
<evidence type="ECO:0000259" key="3">
    <source>
        <dbReference type="Pfam" id="PF00483"/>
    </source>
</evidence>
<dbReference type="NCBIfam" id="TIGR02092">
    <property type="entry name" value="glgD"/>
    <property type="match status" value="1"/>
</dbReference>
<proteinExistence type="inferred from homology"/>
<organism evidence="5 6">
    <name type="scientific">Clostridium moniliforme</name>
    <dbReference type="NCBI Taxonomy" id="39489"/>
    <lineage>
        <taxon>Bacteria</taxon>
        <taxon>Bacillati</taxon>
        <taxon>Bacillota</taxon>
        <taxon>Clostridia</taxon>
        <taxon>Eubacteriales</taxon>
        <taxon>Clostridiaceae</taxon>
        <taxon>Clostridium</taxon>
    </lineage>
</organism>
<dbReference type="CDD" id="cd04651">
    <property type="entry name" value="LbH_G1P_AT_C"/>
    <property type="match status" value="1"/>
</dbReference>
<name>A0ABS4F3U3_9CLOT</name>
<dbReference type="CDD" id="cd02508">
    <property type="entry name" value="ADP_Glucose_PP"/>
    <property type="match status" value="1"/>
</dbReference>
<dbReference type="InterPro" id="IPR029044">
    <property type="entry name" value="Nucleotide-diphossugar_trans"/>
</dbReference>
<dbReference type="InterPro" id="IPR056818">
    <property type="entry name" value="GlmU/GlgC-like_hexapep"/>
</dbReference>
<dbReference type="SUPFAM" id="SSF51161">
    <property type="entry name" value="Trimeric LpxA-like enzymes"/>
    <property type="match status" value="1"/>
</dbReference>
<dbReference type="EC" id="2.7.7.27" evidence="5"/>
<dbReference type="InterPro" id="IPR011004">
    <property type="entry name" value="Trimer_LpxA-like_sf"/>
</dbReference>
<dbReference type="Pfam" id="PF00483">
    <property type="entry name" value="NTP_transferase"/>
    <property type="match status" value="1"/>
</dbReference>
<comment type="caution">
    <text evidence="5">The sequence shown here is derived from an EMBL/GenBank/DDBJ whole genome shotgun (WGS) entry which is preliminary data.</text>
</comment>
<dbReference type="SUPFAM" id="SSF53448">
    <property type="entry name" value="Nucleotide-diphospho-sugar transferases"/>
    <property type="match status" value="1"/>
</dbReference>
<dbReference type="Gene3D" id="2.160.10.10">
    <property type="entry name" value="Hexapeptide repeat proteins"/>
    <property type="match status" value="1"/>
</dbReference>
<dbReference type="PANTHER" id="PTHR43523:SF6">
    <property type="entry name" value="GLYCOGEN BIOSYNTHESIS PROTEIN GLGD"/>
    <property type="match status" value="1"/>
</dbReference>
<dbReference type="InterPro" id="IPR011832">
    <property type="entry name" value="GlgDAde_trans"/>
</dbReference>
<dbReference type="Gene3D" id="3.90.550.10">
    <property type="entry name" value="Spore Coat Polysaccharide Biosynthesis Protein SpsA, Chain A"/>
    <property type="match status" value="1"/>
</dbReference>